<keyword evidence="7" id="KW-1133">Transmembrane helix</keyword>
<keyword evidence="6" id="KW-0325">Glycoprotein</keyword>
<keyword evidence="5 7" id="KW-0472">Membrane</keyword>
<evidence type="ECO:0000256" key="6">
    <source>
        <dbReference type="ARBA" id="ARBA00023180"/>
    </source>
</evidence>
<dbReference type="GO" id="GO:0007160">
    <property type="term" value="P:cell-matrix adhesion"/>
    <property type="evidence" value="ECO:0007669"/>
    <property type="project" value="TreeGrafter"/>
</dbReference>
<keyword evidence="4" id="KW-0130">Cell adhesion</keyword>
<evidence type="ECO:0000256" key="5">
    <source>
        <dbReference type="ARBA" id="ARBA00023136"/>
    </source>
</evidence>
<dbReference type="Ensembl" id="ENSLLET00000032883.1">
    <property type="protein sequence ID" value="ENSLLEP00000031669.1"/>
    <property type="gene ID" value="ENSLLEG00000020068.1"/>
</dbReference>
<dbReference type="PANTHER" id="PTHR23412:SF6">
    <property type="entry name" value="MESOTHELIN"/>
    <property type="match status" value="1"/>
</dbReference>
<comment type="similarity">
    <text evidence="2">Belongs to the mesothelin family.</text>
</comment>
<proteinExistence type="inferred from homology"/>
<evidence type="ECO:0000256" key="2">
    <source>
        <dbReference type="ARBA" id="ARBA00011016"/>
    </source>
</evidence>
<dbReference type="Proteomes" id="UP000694569">
    <property type="component" value="Unplaced"/>
</dbReference>
<sequence>MLKNKSDVYGFLTNLNATIGAKNQTSLPPALSQALLNKTFQLLAANLTSFNNTEWSQLFQNQLSLVLPEVTADQLSVVPPNISCPFFQAVVKGLSDQFPKLKPDKQQQIYKSLIKPYLTQKGSGCTEQVHSSTWISQNLGSFSPIPTFAEITTFNSNFSALDALSSLTPQQVASFAVNSDVGNSSVSSSIIMGTLQNKTDVLNFMTYLNDALTSKNQTSLPPALSQACLNTTFQILAANLTFFNNTEWSQVFQSQLSFALPEITSNQLSTIPQNISCPFFQAVIKDLSGQFPKLTKDKQQQIFKSFIKPFLTQKGSACAANVNSSTWISQNLGNFSQIPTFAELNTLNANFNALDAIPSLTLQQVAGFAVNSGAVNNAASSSIVVGTLKNKPDVFNFITYLNDALSTGNQNSLSPDLSQALFNKTFQVIGNNISAFNSSDWSQLLTKQLNITLIQVTADQLSLIPQNISCDSYHVVIQAFTAQLQNMTVNTQKQVYSSFIKPYLTQKGGKVTCYNQTEANSSAWFVTNMGSFFTHTSDTDLGLFANESTQQLFASDPACMQLASQLDLGKDNSMYYTSLLTSSSGFSLSSLPDKFLCSLSPSAIKNMNSNAAIGLIKKINKQCHNPSSGSAAPAPTPEQIEVATPLVSKLENISSSTLNDLGASAVGLSQTQINSVKDSDLVTSLSSLSNVTGWNIQQCKVIVRKALNGNFKVENMESLGSLASGLPSSKVQELSSTQVANALKNPQFANHLSSAPSCLKSVFASKLVGNYNTPSTLVNNIPSSLAGFIPKSSLNYKSEKPVIQDLINKEWTSDQAAMFFDQVAASETNFTQFSSSVLQGFTCSTPSKLNDSQVKSLAKAMLTQNTLLEEQQLNCLSRQVIKSGIPMDLDKYPKEILWFISSSNYTMGGCVDYFTVVGQSNISILTKGSELRSRLLTQALTCMNVTNTSLTDNHVKVLGQLACDLNATYIENGPSSLLTQLSQCGSFTTVQQNSIGAVIAKGTTVYGQPSKWTRETMTSLGSLNGCLGKSTLNSIPKKAIQSWMKDAFQSSKLSRKQCASMVSILTPTRRRRATGCDAGNEITASNVQNVLLPLLYTVDQLDACLNSSVLVDYLPVLSLMPFTDEQLAVLKKKLDQAYPNGYPESVIPDLGAISFLCTESDIAKWNISSVDTLEGLISPGPPNNTAKLYISKYVDSAKSINGPALNVIGNQYICLLTSAQLNLITATAISEAKPLSISNCNQTVKDALYLKANTSFQSTASQPLAYYNLMKSYLGGAPAADLKNLATKNVSMDIGTFIGLNPEALKGLSVDDVKGLLGTNVVDLKANQDNSVVSAWIKLQKQSDLDRLGLGLQGGIRDVSQTSTVSTISSTTMTTRTNSAPPHGTVLGYSVFFCVVLAVLFS</sequence>
<feature type="transmembrane region" description="Helical" evidence="7">
    <location>
        <begin position="1383"/>
        <end position="1401"/>
    </location>
</feature>
<reference evidence="8" key="1">
    <citation type="submission" date="2025-08" db="UniProtKB">
        <authorList>
            <consortium name="Ensembl"/>
        </authorList>
    </citation>
    <scope>IDENTIFICATION</scope>
</reference>
<evidence type="ECO:0000256" key="1">
    <source>
        <dbReference type="ARBA" id="ARBA00004370"/>
    </source>
</evidence>
<dbReference type="InterPro" id="IPR010335">
    <property type="entry name" value="Mesothelin"/>
</dbReference>
<evidence type="ECO:0008006" key="10">
    <source>
        <dbReference type="Google" id="ProtNLM"/>
    </source>
</evidence>
<evidence type="ECO:0000256" key="7">
    <source>
        <dbReference type="SAM" id="Phobius"/>
    </source>
</evidence>
<reference evidence="8" key="2">
    <citation type="submission" date="2025-09" db="UniProtKB">
        <authorList>
            <consortium name="Ensembl"/>
        </authorList>
    </citation>
    <scope>IDENTIFICATION</scope>
</reference>
<evidence type="ECO:0000256" key="4">
    <source>
        <dbReference type="ARBA" id="ARBA00022889"/>
    </source>
</evidence>
<keyword evidence="7" id="KW-0812">Transmembrane</keyword>
<evidence type="ECO:0000256" key="3">
    <source>
        <dbReference type="ARBA" id="ARBA00022729"/>
    </source>
</evidence>
<organism evidence="8 9">
    <name type="scientific">Leptobrachium leishanense</name>
    <name type="common">Leishan spiny toad</name>
    <dbReference type="NCBI Taxonomy" id="445787"/>
    <lineage>
        <taxon>Eukaryota</taxon>
        <taxon>Metazoa</taxon>
        <taxon>Chordata</taxon>
        <taxon>Craniata</taxon>
        <taxon>Vertebrata</taxon>
        <taxon>Euteleostomi</taxon>
        <taxon>Amphibia</taxon>
        <taxon>Batrachia</taxon>
        <taxon>Anura</taxon>
        <taxon>Pelobatoidea</taxon>
        <taxon>Megophryidae</taxon>
        <taxon>Leptobrachium</taxon>
    </lineage>
</organism>
<accession>A0A8C5WE90</accession>
<keyword evidence="3" id="KW-0732">Signal</keyword>
<dbReference type="Pfam" id="PF06060">
    <property type="entry name" value="Mesothelin"/>
    <property type="match status" value="1"/>
</dbReference>
<dbReference type="GeneTree" id="ENSGT00950000182957"/>
<protein>
    <recommendedName>
        <fullName evidence="10">Mesothelin-like protein</fullName>
    </recommendedName>
</protein>
<dbReference type="GO" id="GO:0016020">
    <property type="term" value="C:membrane"/>
    <property type="evidence" value="ECO:0007669"/>
    <property type="project" value="UniProtKB-SubCell"/>
</dbReference>
<evidence type="ECO:0000313" key="8">
    <source>
        <dbReference type="Ensembl" id="ENSLLEP00000031669.1"/>
    </source>
</evidence>
<dbReference type="GO" id="GO:0009986">
    <property type="term" value="C:cell surface"/>
    <property type="evidence" value="ECO:0007669"/>
    <property type="project" value="TreeGrafter"/>
</dbReference>
<name>A0A8C5WE90_9ANUR</name>
<dbReference type="PANTHER" id="PTHR23412">
    <property type="entry name" value="STEREOCILIN RELATED"/>
    <property type="match status" value="1"/>
</dbReference>
<dbReference type="Gene3D" id="1.20.970.40">
    <property type="match status" value="1"/>
</dbReference>
<dbReference type="OrthoDB" id="9329195at2759"/>
<dbReference type="InterPro" id="IPR026664">
    <property type="entry name" value="Stereocilin-rel"/>
</dbReference>
<evidence type="ECO:0000313" key="9">
    <source>
        <dbReference type="Proteomes" id="UP000694569"/>
    </source>
</evidence>
<keyword evidence="9" id="KW-1185">Reference proteome</keyword>
<comment type="subcellular location">
    <subcellularLocation>
        <location evidence="1">Membrane</location>
    </subcellularLocation>
</comment>